<dbReference type="OrthoDB" id="198036at2157"/>
<reference evidence="1 2" key="1">
    <citation type="submission" date="2017-09" db="EMBL/GenBank/DDBJ databases">
        <title>Genome sequences of Natrinema ejinorence JCM 13890T.</title>
        <authorList>
            <person name="Roh S.W."/>
            <person name="Kim Y.B."/>
            <person name="Kim J.Y."/>
        </authorList>
    </citation>
    <scope>NUCLEOTIDE SEQUENCE [LARGE SCALE GENOMIC DNA]</scope>
    <source>
        <strain evidence="1 2">JCM 13890</strain>
    </source>
</reference>
<gene>
    <name evidence="1" type="ORF">CP557_03360</name>
</gene>
<protein>
    <submittedName>
        <fullName evidence="1">Uncharacterized protein</fullName>
    </submittedName>
</protein>
<organism evidence="1 2">
    <name type="scientific">Natrinema ejinorense</name>
    <dbReference type="NCBI Taxonomy" id="373386"/>
    <lineage>
        <taxon>Archaea</taxon>
        <taxon>Methanobacteriati</taxon>
        <taxon>Methanobacteriota</taxon>
        <taxon>Stenosarchaea group</taxon>
        <taxon>Halobacteria</taxon>
        <taxon>Halobacteriales</taxon>
        <taxon>Natrialbaceae</taxon>
        <taxon>Natrinema</taxon>
    </lineage>
</organism>
<dbReference type="Proteomes" id="UP000219689">
    <property type="component" value="Unassembled WGS sequence"/>
</dbReference>
<keyword evidence="2" id="KW-1185">Reference proteome</keyword>
<dbReference type="RefSeq" id="WP_143825024.1">
    <property type="nucleotide sequence ID" value="NZ_NXNI01000001.1"/>
</dbReference>
<dbReference type="AlphaFoldDB" id="A0A2A5QS39"/>
<proteinExistence type="predicted"/>
<dbReference type="EMBL" id="NXNI01000001">
    <property type="protein sequence ID" value="PCR89657.1"/>
    <property type="molecule type" value="Genomic_DNA"/>
</dbReference>
<accession>A0A2A5QS39</accession>
<name>A0A2A5QS39_9EURY</name>
<evidence type="ECO:0000313" key="2">
    <source>
        <dbReference type="Proteomes" id="UP000219689"/>
    </source>
</evidence>
<evidence type="ECO:0000313" key="1">
    <source>
        <dbReference type="EMBL" id="PCR89657.1"/>
    </source>
</evidence>
<sequence length="146" mass="16667">MTLDEEPLKPHDVPKGERVYCPECTAPMYVRDPDGCDRHFMHVETSDHWRAVREITSEMKDLLGVDFQVDNIMLGNRPQIGDRFPDAVANFARERDGLGRGIAVECAIYNHRSDAKTEEYLNAGYSVLWITRDDEGTVIEEVITPQ</sequence>
<comment type="caution">
    <text evidence="1">The sequence shown here is derived from an EMBL/GenBank/DDBJ whole genome shotgun (WGS) entry which is preliminary data.</text>
</comment>